<evidence type="ECO:0000313" key="11">
    <source>
        <dbReference type="Proteomes" id="UP000038040"/>
    </source>
</evidence>
<dbReference type="InterPro" id="IPR005828">
    <property type="entry name" value="MFS_sugar_transport-like"/>
</dbReference>
<comment type="similarity">
    <text evidence="7">Belongs to the major facilitator superfamily. Sugar transporter (TC 2.A.1.1) family.</text>
</comment>
<keyword evidence="6 8" id="KW-0472">Membrane</keyword>
<dbReference type="GO" id="GO:0005353">
    <property type="term" value="F:fructose transmembrane transporter activity"/>
    <property type="evidence" value="ECO:0007669"/>
    <property type="project" value="UniProtKB-ARBA"/>
</dbReference>
<name>A0A0N4UK09_DRAME</name>
<evidence type="ECO:0000256" key="1">
    <source>
        <dbReference type="ARBA" id="ARBA00004651"/>
    </source>
</evidence>
<dbReference type="SUPFAM" id="SSF103473">
    <property type="entry name" value="MFS general substrate transporter"/>
    <property type="match status" value="1"/>
</dbReference>
<feature type="transmembrane region" description="Helical" evidence="8">
    <location>
        <begin position="364"/>
        <end position="384"/>
    </location>
</feature>
<feature type="transmembrane region" description="Helical" evidence="8">
    <location>
        <begin position="213"/>
        <end position="234"/>
    </location>
</feature>
<dbReference type="InterPro" id="IPR045263">
    <property type="entry name" value="GLUT"/>
</dbReference>
<feature type="transmembrane region" description="Helical" evidence="8">
    <location>
        <begin position="50"/>
        <end position="72"/>
    </location>
</feature>
<dbReference type="AlphaFoldDB" id="A0A0N4UK09"/>
<evidence type="ECO:0000313" key="12">
    <source>
        <dbReference type="Proteomes" id="UP000274756"/>
    </source>
</evidence>
<proteinExistence type="inferred from homology"/>
<keyword evidence="4 8" id="KW-0812">Transmembrane</keyword>
<organism evidence="11 13">
    <name type="scientific">Dracunculus medinensis</name>
    <name type="common">Guinea worm</name>
    <dbReference type="NCBI Taxonomy" id="318479"/>
    <lineage>
        <taxon>Eukaryota</taxon>
        <taxon>Metazoa</taxon>
        <taxon>Ecdysozoa</taxon>
        <taxon>Nematoda</taxon>
        <taxon>Chromadorea</taxon>
        <taxon>Rhabditida</taxon>
        <taxon>Spirurina</taxon>
        <taxon>Dracunculoidea</taxon>
        <taxon>Dracunculidae</taxon>
        <taxon>Dracunculus</taxon>
    </lineage>
</organism>
<dbReference type="Proteomes" id="UP000274756">
    <property type="component" value="Unassembled WGS sequence"/>
</dbReference>
<dbReference type="STRING" id="318479.A0A0N4UK09"/>
<evidence type="ECO:0000259" key="9">
    <source>
        <dbReference type="PROSITE" id="PS50850"/>
    </source>
</evidence>
<dbReference type="EMBL" id="UYYG01000048">
    <property type="protein sequence ID" value="VDN52180.1"/>
    <property type="molecule type" value="Genomic_DNA"/>
</dbReference>
<dbReference type="FunFam" id="1.20.1250.20:FF:001511">
    <property type="entry name" value="Solute carrier family 2, facilitated glucose transporter member 5"/>
    <property type="match status" value="1"/>
</dbReference>
<dbReference type="PANTHER" id="PTHR23503:SF8">
    <property type="entry name" value="FACILITATED GLUCOSE TRANSPORTER PROTEIN 1"/>
    <property type="match status" value="1"/>
</dbReference>
<evidence type="ECO:0000256" key="3">
    <source>
        <dbReference type="ARBA" id="ARBA00022475"/>
    </source>
</evidence>
<feature type="transmembrane region" description="Helical" evidence="8">
    <location>
        <begin position="92"/>
        <end position="114"/>
    </location>
</feature>
<gene>
    <name evidence="10" type="ORF">DME_LOCUS2153</name>
</gene>
<dbReference type="PANTHER" id="PTHR23503">
    <property type="entry name" value="SOLUTE CARRIER FAMILY 2"/>
    <property type="match status" value="1"/>
</dbReference>
<evidence type="ECO:0000256" key="6">
    <source>
        <dbReference type="ARBA" id="ARBA00023136"/>
    </source>
</evidence>
<dbReference type="PROSITE" id="PS50850">
    <property type="entry name" value="MFS"/>
    <property type="match status" value="1"/>
</dbReference>
<evidence type="ECO:0000313" key="10">
    <source>
        <dbReference type="EMBL" id="VDN52180.1"/>
    </source>
</evidence>
<dbReference type="PROSITE" id="PS00217">
    <property type="entry name" value="SUGAR_TRANSPORT_2"/>
    <property type="match status" value="1"/>
</dbReference>
<dbReference type="InterPro" id="IPR036259">
    <property type="entry name" value="MFS_trans_sf"/>
</dbReference>
<feature type="transmembrane region" description="Helical" evidence="8">
    <location>
        <begin position="183"/>
        <end position="207"/>
    </location>
</feature>
<feature type="transmembrane region" description="Helical" evidence="8">
    <location>
        <begin position="121"/>
        <end position="140"/>
    </location>
</feature>
<keyword evidence="2 7" id="KW-0813">Transport</keyword>
<reference evidence="10 12" key="2">
    <citation type="submission" date="2018-11" db="EMBL/GenBank/DDBJ databases">
        <authorList>
            <consortium name="Pathogen Informatics"/>
        </authorList>
    </citation>
    <scope>NUCLEOTIDE SEQUENCE [LARGE SCALE GENOMIC DNA]</scope>
</reference>
<sequence length="512" mass="56702">MNSDERNKVVPSDIRGARLDLEAAQREKLLNAKVAAKSLGQKSDELQGSWTLTLLLALLAATASSFQFGYHIGCINVPAKVIIQWYVDSYQYLYQKSIFAIGGMVGGLASGWFADRMGRKGAMLFNNIIAVIAAVFMTGAKYVNTYHFMIIGRFVIGIHSGLCTGLVPLYLTEISPINLRGTLGSAHQLFITIAILFSQIVGLPSVLGGATRWHMVFAFTIVPVLVQVVLFFLCPESPKYNLIIKNRAEQAEKDLQKLRGREDVSMEMEAMKEEAAVVASMEKIGMKDLFKGDYAWPIFIAIMMMCGQQFSGINVAIFFSTQIFSDAGLGEGALYATLGMGVLNVAMTLVSVYLVDHPKCGRRLLLLIGFTGMLITSVLLVISISLYNSDPVRYSFIAYGSMLFVFLFVVSFATGPGSIPWFFVTELFASAARSNASSIAVMVNWTANFIVGTSFESLNQHLEQYAFLVFSTLLAFFIFFTWMYVPETKGRTVEEINAEFRLGKSRFARRNY</sequence>
<feature type="transmembrane region" description="Helical" evidence="8">
    <location>
        <begin position="146"/>
        <end position="171"/>
    </location>
</feature>
<feature type="transmembrane region" description="Helical" evidence="8">
    <location>
        <begin position="294"/>
        <end position="320"/>
    </location>
</feature>
<dbReference type="Gene3D" id="1.20.1250.20">
    <property type="entry name" value="MFS general substrate transporter like domains"/>
    <property type="match status" value="1"/>
</dbReference>
<keyword evidence="5 8" id="KW-1133">Transmembrane helix</keyword>
<feature type="domain" description="Major facilitator superfamily (MFS) profile" evidence="9">
    <location>
        <begin position="57"/>
        <end position="489"/>
    </location>
</feature>
<evidence type="ECO:0000256" key="7">
    <source>
        <dbReference type="RuleBase" id="RU003346"/>
    </source>
</evidence>
<feature type="transmembrane region" description="Helical" evidence="8">
    <location>
        <begin position="332"/>
        <end position="355"/>
    </location>
</feature>
<dbReference type="WBParaSite" id="DME_0000802801-mRNA-1">
    <property type="protein sequence ID" value="DME_0000802801-mRNA-1"/>
    <property type="gene ID" value="DME_0000802801"/>
</dbReference>
<evidence type="ECO:0000256" key="2">
    <source>
        <dbReference type="ARBA" id="ARBA00022448"/>
    </source>
</evidence>
<dbReference type="InterPro" id="IPR005829">
    <property type="entry name" value="Sugar_transporter_CS"/>
</dbReference>
<feature type="transmembrane region" description="Helical" evidence="8">
    <location>
        <begin position="465"/>
        <end position="485"/>
    </location>
</feature>
<dbReference type="GO" id="GO:0005886">
    <property type="term" value="C:plasma membrane"/>
    <property type="evidence" value="ECO:0007669"/>
    <property type="project" value="UniProtKB-SubCell"/>
</dbReference>
<dbReference type="Proteomes" id="UP000038040">
    <property type="component" value="Unplaced"/>
</dbReference>
<keyword evidence="12" id="KW-1185">Reference proteome</keyword>
<dbReference type="InterPro" id="IPR020846">
    <property type="entry name" value="MFS_dom"/>
</dbReference>
<feature type="transmembrane region" description="Helical" evidence="8">
    <location>
        <begin position="396"/>
        <end position="424"/>
    </location>
</feature>
<evidence type="ECO:0000313" key="13">
    <source>
        <dbReference type="WBParaSite" id="DME_0000802801-mRNA-1"/>
    </source>
</evidence>
<keyword evidence="3" id="KW-1003">Cell membrane</keyword>
<dbReference type="OrthoDB" id="5826019at2759"/>
<dbReference type="PRINTS" id="PR00171">
    <property type="entry name" value="SUGRTRNSPORT"/>
</dbReference>
<evidence type="ECO:0000256" key="8">
    <source>
        <dbReference type="SAM" id="Phobius"/>
    </source>
</evidence>
<dbReference type="InterPro" id="IPR003663">
    <property type="entry name" value="Sugar/inositol_transpt"/>
</dbReference>
<protein>
    <submittedName>
        <fullName evidence="13">MFS domain-containing protein</fullName>
    </submittedName>
</protein>
<dbReference type="Pfam" id="PF00083">
    <property type="entry name" value="Sugar_tr"/>
    <property type="match status" value="1"/>
</dbReference>
<reference evidence="13" key="1">
    <citation type="submission" date="2016-04" db="UniProtKB">
        <authorList>
            <consortium name="WormBaseParasite"/>
        </authorList>
    </citation>
    <scope>IDENTIFICATION</scope>
</reference>
<dbReference type="GO" id="GO:1990539">
    <property type="term" value="P:fructose import across plasma membrane"/>
    <property type="evidence" value="ECO:0007669"/>
    <property type="project" value="UniProtKB-ARBA"/>
</dbReference>
<evidence type="ECO:0000256" key="4">
    <source>
        <dbReference type="ARBA" id="ARBA00022692"/>
    </source>
</evidence>
<accession>A0A0N4UK09</accession>
<comment type="subcellular location">
    <subcellularLocation>
        <location evidence="1">Cell membrane</location>
        <topology evidence="1">Multi-pass membrane protein</topology>
    </subcellularLocation>
</comment>
<evidence type="ECO:0000256" key="5">
    <source>
        <dbReference type="ARBA" id="ARBA00022989"/>
    </source>
</evidence>
<dbReference type="NCBIfam" id="TIGR00879">
    <property type="entry name" value="SP"/>
    <property type="match status" value="1"/>
</dbReference>
<feature type="transmembrane region" description="Helical" evidence="8">
    <location>
        <begin position="436"/>
        <end position="453"/>
    </location>
</feature>